<dbReference type="PANTHER" id="PTHR15071">
    <property type="entry name" value="MANNOSE-6-PHOSPHATE RECEPTOR FAMILY MEMBER"/>
    <property type="match status" value="1"/>
</dbReference>
<keyword evidence="4 6" id="KW-1133">Transmembrane helix</keyword>
<protein>
    <recommendedName>
        <fullName evidence="10">Cation-dependent mannose-6-phosphate receptor</fullName>
    </recommendedName>
</protein>
<evidence type="ECO:0000313" key="9">
    <source>
        <dbReference type="Proteomes" id="UP000007879"/>
    </source>
</evidence>
<feature type="transmembrane region" description="Helical" evidence="6">
    <location>
        <begin position="180"/>
        <end position="203"/>
    </location>
</feature>
<evidence type="ECO:0000256" key="2">
    <source>
        <dbReference type="ARBA" id="ARBA00022692"/>
    </source>
</evidence>
<evidence type="ECO:0000256" key="5">
    <source>
        <dbReference type="ARBA" id="ARBA00023136"/>
    </source>
</evidence>
<evidence type="ECO:0000256" key="4">
    <source>
        <dbReference type="ARBA" id="ARBA00022989"/>
    </source>
</evidence>
<dbReference type="EnsemblMetazoa" id="Aqu2.1.33629_001">
    <property type="protein sequence ID" value="Aqu2.1.33629_001"/>
    <property type="gene ID" value="Aqu2.1.33629"/>
</dbReference>
<evidence type="ECO:0000256" key="3">
    <source>
        <dbReference type="ARBA" id="ARBA00022729"/>
    </source>
</evidence>
<dbReference type="STRING" id="400682.A0A1X7V1G2"/>
<organism evidence="8">
    <name type="scientific">Amphimedon queenslandica</name>
    <name type="common">Sponge</name>
    <dbReference type="NCBI Taxonomy" id="400682"/>
    <lineage>
        <taxon>Eukaryota</taxon>
        <taxon>Metazoa</taxon>
        <taxon>Porifera</taxon>
        <taxon>Demospongiae</taxon>
        <taxon>Heteroscleromorpha</taxon>
        <taxon>Haplosclerida</taxon>
        <taxon>Niphatidae</taxon>
        <taxon>Amphimedon</taxon>
    </lineage>
</organism>
<comment type="subcellular location">
    <subcellularLocation>
        <location evidence="1">Membrane</location>
        <topology evidence="1">Single-pass membrane protein</topology>
    </subcellularLocation>
</comment>
<dbReference type="AlphaFoldDB" id="A0A1X7V1G2"/>
<dbReference type="Pfam" id="PF09451">
    <property type="entry name" value="ATG27"/>
    <property type="match status" value="1"/>
</dbReference>
<keyword evidence="9" id="KW-1185">Reference proteome</keyword>
<sequence>MSASVLLLLGLLTAVSADCIVYSDNSCKANCSGTVLDISNLVTYPYQIDINQNDGTPIGKYFSYNPCQGIGCVSTDDNSAVCLIKDSSEKVSCGLITSSSTVWQLISSDPYEFTIQYGCDIGADCQASLFTFTQTKDKDVSVAYTGGSTDYYEFAIKGKCVGQNSCEEPHHEDAVDVTGLPGLILILLCLVGLATYFIAGILVMKFVKGATGKELIPNYAFWSDLPYLIKDGCLFVVSPCLQRKIDYEKI</sequence>
<reference evidence="8" key="2">
    <citation type="submission" date="2017-05" db="UniProtKB">
        <authorList>
            <consortium name="EnsemblMetazoa"/>
        </authorList>
    </citation>
    <scope>IDENTIFICATION</scope>
</reference>
<accession>A0A1X7V1G2</accession>
<feature type="chain" id="PRO_5012982373" description="Cation-dependent mannose-6-phosphate receptor" evidence="7">
    <location>
        <begin position="18"/>
        <end position="250"/>
    </location>
</feature>
<gene>
    <name evidence="8" type="primary">105312512</name>
</gene>
<dbReference type="InterPro" id="IPR018939">
    <property type="entry name" value="Autophagy-rel_prot_27"/>
</dbReference>
<evidence type="ECO:0000256" key="6">
    <source>
        <dbReference type="SAM" id="Phobius"/>
    </source>
</evidence>
<feature type="signal peptide" evidence="7">
    <location>
        <begin position="1"/>
        <end position="17"/>
    </location>
</feature>
<keyword evidence="5 6" id="KW-0472">Membrane</keyword>
<evidence type="ECO:0000256" key="1">
    <source>
        <dbReference type="ARBA" id="ARBA00004167"/>
    </source>
</evidence>
<evidence type="ECO:0000313" key="8">
    <source>
        <dbReference type="EnsemblMetazoa" id="Aqu2.1.33629_001"/>
    </source>
</evidence>
<dbReference type="EnsemblMetazoa" id="XM_019995682.1">
    <property type="protein sequence ID" value="XP_019851241.1"/>
    <property type="gene ID" value="LOC105312512"/>
</dbReference>
<reference evidence="9" key="1">
    <citation type="journal article" date="2010" name="Nature">
        <title>The Amphimedon queenslandica genome and the evolution of animal complexity.</title>
        <authorList>
            <person name="Srivastava M."/>
            <person name="Simakov O."/>
            <person name="Chapman J."/>
            <person name="Fahey B."/>
            <person name="Gauthier M.E."/>
            <person name="Mitros T."/>
            <person name="Richards G.S."/>
            <person name="Conaco C."/>
            <person name="Dacre M."/>
            <person name="Hellsten U."/>
            <person name="Larroux C."/>
            <person name="Putnam N.H."/>
            <person name="Stanke M."/>
            <person name="Adamska M."/>
            <person name="Darling A."/>
            <person name="Degnan S.M."/>
            <person name="Oakley T.H."/>
            <person name="Plachetzki D.C."/>
            <person name="Zhai Y."/>
            <person name="Adamski M."/>
            <person name="Calcino A."/>
            <person name="Cummins S.F."/>
            <person name="Goodstein D.M."/>
            <person name="Harris C."/>
            <person name="Jackson D.J."/>
            <person name="Leys S.P."/>
            <person name="Shu S."/>
            <person name="Woodcroft B.J."/>
            <person name="Vervoort M."/>
            <person name="Kosik K.S."/>
            <person name="Manning G."/>
            <person name="Degnan B.M."/>
            <person name="Rokhsar D.S."/>
        </authorList>
    </citation>
    <scope>NUCLEOTIDE SEQUENCE [LARGE SCALE GENOMIC DNA]</scope>
</reference>
<dbReference type="InParanoid" id="A0A1X7V1G2"/>
<evidence type="ECO:0000256" key="7">
    <source>
        <dbReference type="SAM" id="SignalP"/>
    </source>
</evidence>
<dbReference type="PANTHER" id="PTHR15071:SF0">
    <property type="entry name" value="MANNOSE 6-PHOSPHATE RECEPTOR-LIKE PROTEIN 1"/>
    <property type="match status" value="1"/>
</dbReference>
<keyword evidence="2 6" id="KW-0812">Transmembrane</keyword>
<evidence type="ECO:0008006" key="10">
    <source>
        <dbReference type="Google" id="ProtNLM"/>
    </source>
</evidence>
<name>A0A1X7V1G2_AMPQE</name>
<keyword evidence="3 7" id="KW-0732">Signal</keyword>
<dbReference type="GO" id="GO:0000139">
    <property type="term" value="C:Golgi membrane"/>
    <property type="evidence" value="ECO:0007669"/>
    <property type="project" value="UniProtKB-SubCell"/>
</dbReference>
<dbReference type="OrthoDB" id="29460at2759"/>
<proteinExistence type="predicted"/>
<dbReference type="GO" id="GO:0005802">
    <property type="term" value="C:trans-Golgi network"/>
    <property type="evidence" value="ECO:0007669"/>
    <property type="project" value="TreeGrafter"/>
</dbReference>
<dbReference type="Proteomes" id="UP000007879">
    <property type="component" value="Unassembled WGS sequence"/>
</dbReference>